<sequence>MKKNCGPSSVNDATENLVRKMSSMGGYQPQKATSSSQKKLRLPAAQSQPMPAKQGMPGAPLSQKILLPGKAVAAPAKKVALPTAAAAAVKTVRTLPPMPRNAEVVLPRRNTAAPPNAGIKRVFIIPNHYSVLLRYVATLFVCYVTAQPGPLARLNLLLSETQELKDKIK</sequence>
<protein>
    <submittedName>
        <fullName evidence="2">Uncharacterized protein</fullName>
    </submittedName>
</protein>
<feature type="compositionally biased region" description="Polar residues" evidence="1">
    <location>
        <begin position="1"/>
        <end position="14"/>
    </location>
</feature>
<proteinExistence type="predicted"/>
<accession>A0A8S1B0G6</accession>
<organism evidence="2 3">
    <name type="scientific">Arctia plantaginis</name>
    <name type="common">Wood tiger moth</name>
    <name type="synonym">Phalaena plantaginis</name>
    <dbReference type="NCBI Taxonomy" id="874455"/>
    <lineage>
        <taxon>Eukaryota</taxon>
        <taxon>Metazoa</taxon>
        <taxon>Ecdysozoa</taxon>
        <taxon>Arthropoda</taxon>
        <taxon>Hexapoda</taxon>
        <taxon>Insecta</taxon>
        <taxon>Pterygota</taxon>
        <taxon>Neoptera</taxon>
        <taxon>Endopterygota</taxon>
        <taxon>Lepidoptera</taxon>
        <taxon>Glossata</taxon>
        <taxon>Ditrysia</taxon>
        <taxon>Noctuoidea</taxon>
        <taxon>Erebidae</taxon>
        <taxon>Arctiinae</taxon>
        <taxon>Arctia</taxon>
    </lineage>
</organism>
<comment type="caution">
    <text evidence="2">The sequence shown here is derived from an EMBL/GenBank/DDBJ whole genome shotgun (WGS) entry which is preliminary data.</text>
</comment>
<evidence type="ECO:0000256" key="1">
    <source>
        <dbReference type="SAM" id="MobiDB-lite"/>
    </source>
</evidence>
<dbReference type="EMBL" id="CADEBD010000374">
    <property type="protein sequence ID" value="CAB3252632.1"/>
    <property type="molecule type" value="Genomic_DNA"/>
</dbReference>
<feature type="region of interest" description="Disordered" evidence="1">
    <location>
        <begin position="1"/>
        <end position="58"/>
    </location>
</feature>
<dbReference type="Proteomes" id="UP000494256">
    <property type="component" value="Unassembled WGS sequence"/>
</dbReference>
<gene>
    <name evidence="2" type="ORF">APLA_LOCUS14077</name>
</gene>
<dbReference type="OrthoDB" id="6407164at2759"/>
<dbReference type="AlphaFoldDB" id="A0A8S1B0G6"/>
<evidence type="ECO:0000313" key="2">
    <source>
        <dbReference type="EMBL" id="CAB3252632.1"/>
    </source>
</evidence>
<name>A0A8S1B0G6_ARCPL</name>
<reference evidence="2 3" key="1">
    <citation type="submission" date="2020-04" db="EMBL/GenBank/DDBJ databases">
        <authorList>
            <person name="Wallbank WR R."/>
            <person name="Pardo Diaz C."/>
            <person name="Kozak K."/>
            <person name="Martin S."/>
            <person name="Jiggins C."/>
            <person name="Moest M."/>
            <person name="Warren A I."/>
            <person name="Byers J.R.P. K."/>
            <person name="Montejo-Kovacevich G."/>
            <person name="Yen C E."/>
        </authorList>
    </citation>
    <scope>NUCLEOTIDE SEQUENCE [LARGE SCALE GENOMIC DNA]</scope>
</reference>
<evidence type="ECO:0000313" key="3">
    <source>
        <dbReference type="Proteomes" id="UP000494256"/>
    </source>
</evidence>